<gene>
    <name evidence="1" type="ORF">GMARGA_LOCUS45079</name>
</gene>
<dbReference type="Proteomes" id="UP000789901">
    <property type="component" value="Unassembled WGS sequence"/>
</dbReference>
<keyword evidence="2" id="KW-1185">Reference proteome</keyword>
<evidence type="ECO:0000313" key="1">
    <source>
        <dbReference type="EMBL" id="CAG8856258.1"/>
    </source>
</evidence>
<sequence length="39" mass="4495">YTDILDTISTNSDHNIVTLEVILSISQNQYKQPSRKVFL</sequence>
<proteinExistence type="predicted"/>
<accession>A0ABN7XPH4</accession>
<name>A0ABN7XPH4_GIGMA</name>
<evidence type="ECO:0000313" key="2">
    <source>
        <dbReference type="Proteomes" id="UP000789901"/>
    </source>
</evidence>
<feature type="non-terminal residue" evidence="1">
    <location>
        <position position="1"/>
    </location>
</feature>
<feature type="non-terminal residue" evidence="1">
    <location>
        <position position="39"/>
    </location>
</feature>
<organism evidence="1 2">
    <name type="scientific">Gigaspora margarita</name>
    <dbReference type="NCBI Taxonomy" id="4874"/>
    <lineage>
        <taxon>Eukaryota</taxon>
        <taxon>Fungi</taxon>
        <taxon>Fungi incertae sedis</taxon>
        <taxon>Mucoromycota</taxon>
        <taxon>Glomeromycotina</taxon>
        <taxon>Glomeromycetes</taxon>
        <taxon>Diversisporales</taxon>
        <taxon>Gigasporaceae</taxon>
        <taxon>Gigaspora</taxon>
    </lineage>
</organism>
<protein>
    <submittedName>
        <fullName evidence="1">33258_t:CDS:1</fullName>
    </submittedName>
</protein>
<dbReference type="EMBL" id="CAJVQB010157909">
    <property type="protein sequence ID" value="CAG8856258.1"/>
    <property type="molecule type" value="Genomic_DNA"/>
</dbReference>
<comment type="caution">
    <text evidence="1">The sequence shown here is derived from an EMBL/GenBank/DDBJ whole genome shotgun (WGS) entry which is preliminary data.</text>
</comment>
<reference evidence="1 2" key="1">
    <citation type="submission" date="2021-06" db="EMBL/GenBank/DDBJ databases">
        <authorList>
            <person name="Kallberg Y."/>
            <person name="Tangrot J."/>
            <person name="Rosling A."/>
        </authorList>
    </citation>
    <scope>NUCLEOTIDE SEQUENCE [LARGE SCALE GENOMIC DNA]</scope>
    <source>
        <strain evidence="1 2">120-4 pot B 10/14</strain>
    </source>
</reference>